<feature type="compositionally biased region" description="Polar residues" evidence="1">
    <location>
        <begin position="314"/>
        <end position="323"/>
    </location>
</feature>
<keyword evidence="3" id="KW-1185">Reference proteome</keyword>
<dbReference type="Proteomes" id="UP001374579">
    <property type="component" value="Unassembled WGS sequence"/>
</dbReference>
<dbReference type="PANTHER" id="PTHR14454:SF11">
    <property type="entry name" value="SERRANO, ISOFORM F"/>
    <property type="match status" value="1"/>
</dbReference>
<gene>
    <name evidence="2" type="ORF">V1264_009300</name>
</gene>
<dbReference type="InterPro" id="IPR013761">
    <property type="entry name" value="SAM/pointed_sf"/>
</dbReference>
<evidence type="ECO:0000313" key="2">
    <source>
        <dbReference type="EMBL" id="KAK7091643.1"/>
    </source>
</evidence>
<feature type="compositionally biased region" description="Basic residues" evidence="1">
    <location>
        <begin position="297"/>
        <end position="306"/>
    </location>
</feature>
<accession>A0AAN9AR49</accession>
<feature type="region of interest" description="Disordered" evidence="1">
    <location>
        <begin position="269"/>
        <end position="327"/>
    </location>
</feature>
<comment type="caution">
    <text evidence="2">The sequence shown here is derived from an EMBL/GenBank/DDBJ whole genome shotgun (WGS) entry which is preliminary data.</text>
</comment>
<organism evidence="2 3">
    <name type="scientific">Littorina saxatilis</name>
    <dbReference type="NCBI Taxonomy" id="31220"/>
    <lineage>
        <taxon>Eukaryota</taxon>
        <taxon>Metazoa</taxon>
        <taxon>Spiralia</taxon>
        <taxon>Lophotrochozoa</taxon>
        <taxon>Mollusca</taxon>
        <taxon>Gastropoda</taxon>
        <taxon>Caenogastropoda</taxon>
        <taxon>Littorinimorpha</taxon>
        <taxon>Littorinoidea</taxon>
        <taxon>Littorinidae</taxon>
        <taxon>Littorina</taxon>
    </lineage>
</organism>
<name>A0AAN9AR49_9CAEN</name>
<evidence type="ECO:0000256" key="1">
    <source>
        <dbReference type="SAM" id="MobiDB-lite"/>
    </source>
</evidence>
<dbReference type="EMBL" id="JBAMIC010000022">
    <property type="protein sequence ID" value="KAK7091643.1"/>
    <property type="molecule type" value="Genomic_DNA"/>
</dbReference>
<dbReference type="SUPFAM" id="SSF47769">
    <property type="entry name" value="SAM/Pointed domain"/>
    <property type="match status" value="1"/>
</dbReference>
<feature type="region of interest" description="Disordered" evidence="1">
    <location>
        <begin position="370"/>
        <end position="396"/>
    </location>
</feature>
<feature type="compositionally biased region" description="Polar residues" evidence="1">
    <location>
        <begin position="284"/>
        <end position="293"/>
    </location>
</feature>
<dbReference type="Gene3D" id="1.10.150.50">
    <property type="entry name" value="Transcription Factor, Ets-1"/>
    <property type="match status" value="1"/>
</dbReference>
<protein>
    <recommendedName>
        <fullName evidence="4">CABIT domain-containing protein</fullName>
    </recommendedName>
</protein>
<dbReference type="PANTHER" id="PTHR14454">
    <property type="entry name" value="GRB2-ASSOCIATED AND REGULATOR OF MAPK PROTEIN FAMILY MEMBER"/>
    <property type="match status" value="1"/>
</dbReference>
<evidence type="ECO:0000313" key="3">
    <source>
        <dbReference type="Proteomes" id="UP001374579"/>
    </source>
</evidence>
<feature type="region of interest" description="Disordered" evidence="1">
    <location>
        <begin position="485"/>
        <end position="504"/>
    </location>
</feature>
<feature type="compositionally biased region" description="Polar residues" evidence="1">
    <location>
        <begin position="487"/>
        <end position="496"/>
    </location>
</feature>
<proteinExistence type="predicted"/>
<dbReference type="InterPro" id="IPR052281">
    <property type="entry name" value="GAREM"/>
</dbReference>
<sequence>MSRPPSIYRDGAPLLRRPRKNFALFTMDEWQGHFPKDIFQGAMGELPIFMAVNVGYDPEDPDPYMYHYESQEVLFAYKRDAQKRVLMRDSHYRTLSLPLSSPITFYTRATGKKEVTVSEIVSSQSLPVHMEFARPECMDFLVDKQTANHTFFGDLMLTKVYEESFMWCLAIEGSGGIQEKPVVLPRNLRDVCFAPIIAIKGAADPKAKVLEFVDMYSQHAQQLDCNEDPFFQELAIVSRGPDPVEDPQPYMEQNTFVVINYHRRPVPFAPQGEAPSVPPRLPRQGSSNSLESFRQQPKQRQKKQQKKQQPQQQEGESSPSPELQGSVKYPGYCMLERSLSDEHVYCEPAEVKGKTKTQVVKPLNMNVTESLRDNHGEPPPLPTRQNSMSIGSTSSDSSLYKYPLTMDAPAVPPRPKKVDHSHLTVDDVSVKLKELGLGRHVKKFCKNRIDGVLLQKLNEATLKSEFKMTQVEFLLLQTFVSEGHIPKSNSSSSPHGTSKFPFKL</sequence>
<dbReference type="AlphaFoldDB" id="A0AAN9AR49"/>
<reference evidence="2 3" key="1">
    <citation type="submission" date="2024-02" db="EMBL/GenBank/DDBJ databases">
        <title>Chromosome-scale genome assembly of the rough periwinkle Littorina saxatilis.</title>
        <authorList>
            <person name="De Jode A."/>
            <person name="Faria R."/>
            <person name="Formenti G."/>
            <person name="Sims Y."/>
            <person name="Smith T.P."/>
            <person name="Tracey A."/>
            <person name="Wood J.M.D."/>
            <person name="Zagrodzka Z.B."/>
            <person name="Johannesson K."/>
            <person name="Butlin R.K."/>
            <person name="Leder E.H."/>
        </authorList>
    </citation>
    <scope>NUCLEOTIDE SEQUENCE [LARGE SCALE GENOMIC DNA]</scope>
    <source>
        <strain evidence="2">Snail1</strain>
        <tissue evidence="2">Muscle</tissue>
    </source>
</reference>
<feature type="compositionally biased region" description="Low complexity" evidence="1">
    <location>
        <begin position="387"/>
        <end position="396"/>
    </location>
</feature>
<evidence type="ECO:0008006" key="4">
    <source>
        <dbReference type="Google" id="ProtNLM"/>
    </source>
</evidence>